<organism evidence="1 2">
    <name type="scientific">Dreissena polymorpha</name>
    <name type="common">Zebra mussel</name>
    <name type="synonym">Mytilus polymorpha</name>
    <dbReference type="NCBI Taxonomy" id="45954"/>
    <lineage>
        <taxon>Eukaryota</taxon>
        <taxon>Metazoa</taxon>
        <taxon>Spiralia</taxon>
        <taxon>Lophotrochozoa</taxon>
        <taxon>Mollusca</taxon>
        <taxon>Bivalvia</taxon>
        <taxon>Autobranchia</taxon>
        <taxon>Heteroconchia</taxon>
        <taxon>Euheterodonta</taxon>
        <taxon>Imparidentia</taxon>
        <taxon>Neoheterodontei</taxon>
        <taxon>Myida</taxon>
        <taxon>Dreissenoidea</taxon>
        <taxon>Dreissenidae</taxon>
        <taxon>Dreissena</taxon>
    </lineage>
</organism>
<dbReference type="Proteomes" id="UP000828390">
    <property type="component" value="Unassembled WGS sequence"/>
</dbReference>
<keyword evidence="2" id="KW-1185">Reference proteome</keyword>
<dbReference type="AlphaFoldDB" id="A0A9D4NP33"/>
<gene>
    <name evidence="1" type="ORF">DPMN_022739</name>
</gene>
<sequence>MDDITEQWRGKSHVLLESQMEMQARGSHVPELPCPGLLFGIRKITLTLESERP</sequence>
<evidence type="ECO:0000313" key="2">
    <source>
        <dbReference type="Proteomes" id="UP000828390"/>
    </source>
</evidence>
<evidence type="ECO:0000313" key="1">
    <source>
        <dbReference type="EMBL" id="KAH3898506.1"/>
    </source>
</evidence>
<comment type="caution">
    <text evidence="1">The sequence shown here is derived from an EMBL/GenBank/DDBJ whole genome shotgun (WGS) entry which is preliminary data.</text>
</comment>
<accession>A0A9D4NP33</accession>
<dbReference type="EMBL" id="JAIWYP010000001">
    <property type="protein sequence ID" value="KAH3898506.1"/>
    <property type="molecule type" value="Genomic_DNA"/>
</dbReference>
<name>A0A9D4NP33_DREPO</name>
<protein>
    <submittedName>
        <fullName evidence="1">Uncharacterized protein</fullName>
    </submittedName>
</protein>
<proteinExistence type="predicted"/>
<reference evidence="1" key="1">
    <citation type="journal article" date="2019" name="bioRxiv">
        <title>The Genome of the Zebra Mussel, Dreissena polymorpha: A Resource for Invasive Species Research.</title>
        <authorList>
            <person name="McCartney M.A."/>
            <person name="Auch B."/>
            <person name="Kono T."/>
            <person name="Mallez S."/>
            <person name="Zhang Y."/>
            <person name="Obille A."/>
            <person name="Becker A."/>
            <person name="Abrahante J.E."/>
            <person name="Garbe J."/>
            <person name="Badalamenti J.P."/>
            <person name="Herman A."/>
            <person name="Mangelson H."/>
            <person name="Liachko I."/>
            <person name="Sullivan S."/>
            <person name="Sone E.D."/>
            <person name="Koren S."/>
            <person name="Silverstein K.A.T."/>
            <person name="Beckman K.B."/>
            <person name="Gohl D.M."/>
        </authorList>
    </citation>
    <scope>NUCLEOTIDE SEQUENCE</scope>
    <source>
        <strain evidence="1">Duluth1</strain>
        <tissue evidence="1">Whole animal</tissue>
    </source>
</reference>
<reference evidence="1" key="2">
    <citation type="submission" date="2020-11" db="EMBL/GenBank/DDBJ databases">
        <authorList>
            <person name="McCartney M.A."/>
            <person name="Auch B."/>
            <person name="Kono T."/>
            <person name="Mallez S."/>
            <person name="Becker A."/>
            <person name="Gohl D.M."/>
            <person name="Silverstein K.A.T."/>
            <person name="Koren S."/>
            <person name="Bechman K.B."/>
            <person name="Herman A."/>
            <person name="Abrahante J.E."/>
            <person name="Garbe J."/>
        </authorList>
    </citation>
    <scope>NUCLEOTIDE SEQUENCE</scope>
    <source>
        <strain evidence="1">Duluth1</strain>
        <tissue evidence="1">Whole animal</tissue>
    </source>
</reference>